<gene>
    <name evidence="2" type="ORF">ASIM_LOCUS13496</name>
</gene>
<dbReference type="AlphaFoldDB" id="A0A158PPB6"/>
<evidence type="ECO:0000313" key="4">
    <source>
        <dbReference type="WBParaSite" id="ASIM_0001406801-mRNA-1"/>
    </source>
</evidence>
<keyword evidence="3" id="KW-1185">Reference proteome</keyword>
<reference evidence="2 3" key="2">
    <citation type="submission" date="2018-11" db="EMBL/GenBank/DDBJ databases">
        <authorList>
            <consortium name="Pathogen Informatics"/>
        </authorList>
    </citation>
    <scope>NUCLEOTIDE SEQUENCE [LARGE SCALE GENOMIC DNA]</scope>
</reference>
<dbReference type="EMBL" id="UYRR01031409">
    <property type="protein sequence ID" value="VDK49854.1"/>
    <property type="molecule type" value="Genomic_DNA"/>
</dbReference>
<feature type="transmembrane region" description="Helical" evidence="1">
    <location>
        <begin position="189"/>
        <end position="211"/>
    </location>
</feature>
<feature type="transmembrane region" description="Helical" evidence="1">
    <location>
        <begin position="71"/>
        <end position="95"/>
    </location>
</feature>
<protein>
    <submittedName>
        <fullName evidence="4">DUF599 domain-containing protein</fullName>
    </submittedName>
</protein>
<keyword evidence="1" id="KW-0472">Membrane</keyword>
<accession>A0A158PPB6</accession>
<keyword evidence="1" id="KW-1133">Transmembrane helix</keyword>
<sequence>MKLIPYDQCQYCRASSSLVLTMFQAQGFANLLFLIYWDRQNVAEAIRRSLNSSSTGIGVLRRRNTLNNIQVASMLCGCILSLLLVCFTVVQLFTIHSSASVDQHQQSEHHYQQIYLKWARLCVFVYLSISFPAAYAQIATFTGIISAEYKSLNDDFMEDVNTYQLPVAKHYVSAHWKLGNTFNLYQRSLSLWMSVHLMTSFASLAFIWISVPSVRSILQQFESSIEIQRVFELTFGFVLLLLTILTIIALVIVSLLVRFHSTRMRHSMIALIASDRILHEQTYSLAIAYINHLHRRGLGIMFFEIALIDRHFIIKVRELCYCPVIGRQRYWRHNLLSRSAILNWHNAGIHKLWFVCRRITSLINEAASE</sequence>
<feature type="transmembrane region" description="Helical" evidence="1">
    <location>
        <begin position="231"/>
        <end position="257"/>
    </location>
</feature>
<proteinExistence type="predicted"/>
<evidence type="ECO:0000313" key="2">
    <source>
        <dbReference type="EMBL" id="VDK49854.1"/>
    </source>
</evidence>
<feature type="transmembrane region" description="Helical" evidence="1">
    <location>
        <begin position="115"/>
        <end position="136"/>
    </location>
</feature>
<keyword evidence="1" id="KW-0812">Transmembrane</keyword>
<name>A0A158PPB6_ANISI</name>
<dbReference type="Proteomes" id="UP000267096">
    <property type="component" value="Unassembled WGS sequence"/>
</dbReference>
<organism evidence="4">
    <name type="scientific">Anisakis simplex</name>
    <name type="common">Herring worm</name>
    <dbReference type="NCBI Taxonomy" id="6269"/>
    <lineage>
        <taxon>Eukaryota</taxon>
        <taxon>Metazoa</taxon>
        <taxon>Ecdysozoa</taxon>
        <taxon>Nematoda</taxon>
        <taxon>Chromadorea</taxon>
        <taxon>Rhabditida</taxon>
        <taxon>Spirurina</taxon>
        <taxon>Ascaridomorpha</taxon>
        <taxon>Ascaridoidea</taxon>
        <taxon>Anisakidae</taxon>
        <taxon>Anisakis</taxon>
        <taxon>Anisakis simplex complex</taxon>
    </lineage>
</organism>
<dbReference type="WBParaSite" id="ASIM_0001406801-mRNA-1">
    <property type="protein sequence ID" value="ASIM_0001406801-mRNA-1"/>
    <property type="gene ID" value="ASIM_0001406801"/>
</dbReference>
<evidence type="ECO:0000313" key="3">
    <source>
        <dbReference type="Proteomes" id="UP000267096"/>
    </source>
</evidence>
<reference evidence="4" key="1">
    <citation type="submission" date="2016-04" db="UniProtKB">
        <authorList>
            <consortium name="WormBaseParasite"/>
        </authorList>
    </citation>
    <scope>IDENTIFICATION</scope>
</reference>
<evidence type="ECO:0000256" key="1">
    <source>
        <dbReference type="SAM" id="Phobius"/>
    </source>
</evidence>
<dbReference type="OrthoDB" id="5917644at2759"/>